<dbReference type="EMBL" id="JBFAIH010000056">
    <property type="protein sequence ID" value="MEV0368124.1"/>
    <property type="molecule type" value="Genomic_DNA"/>
</dbReference>
<organism evidence="1 2">
    <name type="scientific">Nocardia fusca</name>
    <dbReference type="NCBI Taxonomy" id="941183"/>
    <lineage>
        <taxon>Bacteria</taxon>
        <taxon>Bacillati</taxon>
        <taxon>Actinomycetota</taxon>
        <taxon>Actinomycetes</taxon>
        <taxon>Mycobacteriales</taxon>
        <taxon>Nocardiaceae</taxon>
        <taxon>Nocardia</taxon>
    </lineage>
</organism>
<name>A0ABV3FK97_9NOCA</name>
<accession>A0ABV3FK97</accession>
<protein>
    <submittedName>
        <fullName evidence="1">Uncharacterized protein</fullName>
    </submittedName>
</protein>
<dbReference type="InterPro" id="IPR011051">
    <property type="entry name" value="RmlC_Cupin_sf"/>
</dbReference>
<evidence type="ECO:0000313" key="1">
    <source>
        <dbReference type="EMBL" id="MEV0368124.1"/>
    </source>
</evidence>
<proteinExistence type="predicted"/>
<keyword evidence="2" id="KW-1185">Reference proteome</keyword>
<dbReference type="SUPFAM" id="SSF51182">
    <property type="entry name" value="RmlC-like cupins"/>
    <property type="match status" value="1"/>
</dbReference>
<gene>
    <name evidence="1" type="ORF">AB0H72_36135</name>
</gene>
<dbReference type="RefSeq" id="WP_357988665.1">
    <property type="nucleotide sequence ID" value="NZ_JBFAIH010000056.1"/>
</dbReference>
<evidence type="ECO:0000313" key="2">
    <source>
        <dbReference type="Proteomes" id="UP001551658"/>
    </source>
</evidence>
<comment type="caution">
    <text evidence="1">The sequence shown here is derived from an EMBL/GenBank/DDBJ whole genome shotgun (WGS) entry which is preliminary data.</text>
</comment>
<reference evidence="1 2" key="1">
    <citation type="submission" date="2024-06" db="EMBL/GenBank/DDBJ databases">
        <title>The Natural Products Discovery Center: Release of the First 8490 Sequenced Strains for Exploring Actinobacteria Biosynthetic Diversity.</title>
        <authorList>
            <person name="Kalkreuter E."/>
            <person name="Kautsar S.A."/>
            <person name="Yang D."/>
            <person name="Bader C.D."/>
            <person name="Teijaro C.N."/>
            <person name="Fluegel L."/>
            <person name="Davis C.M."/>
            <person name="Simpson J.R."/>
            <person name="Lauterbach L."/>
            <person name="Steele A.D."/>
            <person name="Gui C."/>
            <person name="Meng S."/>
            <person name="Li G."/>
            <person name="Viehrig K."/>
            <person name="Ye F."/>
            <person name="Su P."/>
            <person name="Kiefer A.F."/>
            <person name="Nichols A."/>
            <person name="Cepeda A.J."/>
            <person name="Yan W."/>
            <person name="Fan B."/>
            <person name="Jiang Y."/>
            <person name="Adhikari A."/>
            <person name="Zheng C.-J."/>
            <person name="Schuster L."/>
            <person name="Cowan T.M."/>
            <person name="Smanski M.J."/>
            <person name="Chevrette M.G."/>
            <person name="De Carvalho L.P.S."/>
            <person name="Shen B."/>
        </authorList>
    </citation>
    <scope>NUCLEOTIDE SEQUENCE [LARGE SCALE GENOMIC DNA]</scope>
    <source>
        <strain evidence="1 2">NPDC050671</strain>
    </source>
</reference>
<sequence>MTTVDSPLHRLAEVAAAISEEWHGFDRDIEVFPAVVARHTVQLDLTPFNTLAKQQQLLFDSDVRELQTTSSFSDAYFKLYDDGHLWVEVLNWWGSDINIHDHNFSGVQFQLDGKSIDVKYKYSADVTVDGLEFGGIAPGAVRLWEPGSTSVVLPGDAEPHIVYHLDEPTVSLLIRTHPRPEYSTQHNYFPPGCRADYTVVDNGFRTNLKILRLLDRAQPDDFRECFIRTISRQDANENLLTFAKLMDILFRERNADLIPVFLDRGGPASWAIIDAARRYHASNYISETLRKSPTVGTREAIALTVLASAPNAETLDGLMIQVEDHLEGTDVRAATRKALAGLSKAHTAEVERVSRVLDVELI</sequence>
<dbReference type="Proteomes" id="UP001551658">
    <property type="component" value="Unassembled WGS sequence"/>
</dbReference>